<evidence type="ECO:0000256" key="1">
    <source>
        <dbReference type="ARBA" id="ARBA00006336"/>
    </source>
</evidence>
<dbReference type="OrthoDB" id="1739143at2759"/>
<dbReference type="Pfam" id="PF00857">
    <property type="entry name" value="Isochorismatase"/>
    <property type="match status" value="1"/>
</dbReference>
<dbReference type="PANTHER" id="PTHR11080:SF2">
    <property type="entry name" value="LD05707P"/>
    <property type="match status" value="1"/>
</dbReference>
<comment type="pathway">
    <text evidence="5">Cofactor biosynthesis; nicotinate biosynthesis; nicotinate from nicotinamide: step 1/1.</text>
</comment>
<dbReference type="AlphaFoldDB" id="A0A0H2S9U2"/>
<dbReference type="InParanoid" id="A0A0H2S9U2"/>
<dbReference type="SUPFAM" id="SSF52499">
    <property type="entry name" value="Isochorismatase-like hydrolases"/>
    <property type="match status" value="1"/>
</dbReference>
<name>A0A0H2S9U2_9AGAM</name>
<keyword evidence="4 9" id="KW-0378">Hydrolase</keyword>
<proteinExistence type="inferred from homology"/>
<dbReference type="EMBL" id="KQ085956">
    <property type="protein sequence ID" value="KLO13636.1"/>
    <property type="molecule type" value="Genomic_DNA"/>
</dbReference>
<dbReference type="GO" id="GO:0008936">
    <property type="term" value="F:nicotinamidase activity"/>
    <property type="evidence" value="ECO:0007669"/>
    <property type="project" value="UniProtKB-EC"/>
</dbReference>
<dbReference type="InterPro" id="IPR036380">
    <property type="entry name" value="Isochorismatase-like_sf"/>
</dbReference>
<dbReference type="Gene3D" id="3.40.50.850">
    <property type="entry name" value="Isochorismatase-like"/>
    <property type="match status" value="1"/>
</dbReference>
<accession>A0A0H2S9U2</accession>
<comment type="similarity">
    <text evidence="1">Belongs to the isochorismatase family.</text>
</comment>
<evidence type="ECO:0000256" key="4">
    <source>
        <dbReference type="ARBA" id="ARBA00022801"/>
    </source>
</evidence>
<dbReference type="GO" id="GO:0019363">
    <property type="term" value="P:pyridine nucleotide biosynthetic process"/>
    <property type="evidence" value="ECO:0007669"/>
    <property type="project" value="UniProtKB-KW"/>
</dbReference>
<keyword evidence="3" id="KW-0479">Metal-binding</keyword>
<evidence type="ECO:0000256" key="7">
    <source>
        <dbReference type="ARBA" id="ARBA00043224"/>
    </source>
</evidence>
<evidence type="ECO:0000259" key="8">
    <source>
        <dbReference type="Pfam" id="PF00857"/>
    </source>
</evidence>
<sequence length="243" mass="26088">MSTALLVVDVQYDFLPGGSLGVAGGDEILPVVRRLLDERSQWKVVVASQDFHPPGHISFASSHEDGKVFTAIQIPNVLAGNEPIQQMLWPDHCVQGTRGCEIDESVRQGFDHWVASGKGFSVQKGLKTEVDAYSAFAPALCVSSSAFGTNGTTASEHSPLASHLLSLGVKKLFVVGIATDYCVRATALDAMKSGCFDAVYVVREGVRAVGGDEATHKCLEEFNQAGVQFVSMEDEVVRRMLGE</sequence>
<gene>
    <name evidence="9" type="ORF">SCHPADRAFT_940190</name>
</gene>
<dbReference type="InterPro" id="IPR052347">
    <property type="entry name" value="Isochorismatase_Nicotinamidase"/>
</dbReference>
<organism evidence="9 10">
    <name type="scientific">Schizopora paradoxa</name>
    <dbReference type="NCBI Taxonomy" id="27342"/>
    <lineage>
        <taxon>Eukaryota</taxon>
        <taxon>Fungi</taxon>
        <taxon>Dikarya</taxon>
        <taxon>Basidiomycota</taxon>
        <taxon>Agaricomycotina</taxon>
        <taxon>Agaricomycetes</taxon>
        <taxon>Hymenochaetales</taxon>
        <taxon>Schizoporaceae</taxon>
        <taxon>Schizopora</taxon>
    </lineage>
</organism>
<feature type="domain" description="Isochorismatase-like" evidence="8">
    <location>
        <begin position="3"/>
        <end position="234"/>
    </location>
</feature>
<evidence type="ECO:0000256" key="5">
    <source>
        <dbReference type="ARBA" id="ARBA00037900"/>
    </source>
</evidence>
<dbReference type="Proteomes" id="UP000053477">
    <property type="component" value="Unassembled WGS sequence"/>
</dbReference>
<dbReference type="InterPro" id="IPR000868">
    <property type="entry name" value="Isochorismatase-like_dom"/>
</dbReference>
<reference evidence="9 10" key="1">
    <citation type="submission" date="2015-04" db="EMBL/GenBank/DDBJ databases">
        <title>Complete genome sequence of Schizopora paradoxa KUC8140, a cosmopolitan wood degrader in East Asia.</title>
        <authorList>
            <consortium name="DOE Joint Genome Institute"/>
            <person name="Min B."/>
            <person name="Park H."/>
            <person name="Jang Y."/>
            <person name="Kim J.-J."/>
            <person name="Kim K.H."/>
            <person name="Pangilinan J."/>
            <person name="Lipzen A."/>
            <person name="Riley R."/>
            <person name="Grigoriev I.V."/>
            <person name="Spatafora J.W."/>
            <person name="Choi I.-G."/>
        </authorList>
    </citation>
    <scope>NUCLEOTIDE SEQUENCE [LARGE SCALE GENOMIC DNA]</scope>
    <source>
        <strain evidence="9 10">KUC8140</strain>
    </source>
</reference>
<keyword evidence="10" id="KW-1185">Reference proteome</keyword>
<dbReference type="FunCoup" id="A0A0H2S9U2">
    <property type="interactions" value="58"/>
</dbReference>
<evidence type="ECO:0000313" key="10">
    <source>
        <dbReference type="Proteomes" id="UP000053477"/>
    </source>
</evidence>
<evidence type="ECO:0000256" key="2">
    <source>
        <dbReference type="ARBA" id="ARBA00022642"/>
    </source>
</evidence>
<dbReference type="GO" id="GO:0046872">
    <property type="term" value="F:metal ion binding"/>
    <property type="evidence" value="ECO:0007669"/>
    <property type="project" value="UniProtKB-KW"/>
</dbReference>
<dbReference type="EC" id="3.5.1.19" evidence="6"/>
<evidence type="ECO:0000256" key="3">
    <source>
        <dbReference type="ARBA" id="ARBA00022723"/>
    </source>
</evidence>
<evidence type="ECO:0000256" key="6">
    <source>
        <dbReference type="ARBA" id="ARBA00039017"/>
    </source>
</evidence>
<dbReference type="PANTHER" id="PTHR11080">
    <property type="entry name" value="PYRAZINAMIDASE/NICOTINAMIDASE"/>
    <property type="match status" value="1"/>
</dbReference>
<evidence type="ECO:0000313" key="9">
    <source>
        <dbReference type="EMBL" id="KLO13636.1"/>
    </source>
</evidence>
<protein>
    <recommendedName>
        <fullName evidence="6">nicotinamidase</fullName>
        <ecNumber evidence="6">3.5.1.19</ecNumber>
    </recommendedName>
    <alternativeName>
        <fullName evidence="7">Nicotinamide deamidase</fullName>
    </alternativeName>
</protein>
<dbReference type="STRING" id="27342.A0A0H2S9U2"/>
<keyword evidence="2" id="KW-0662">Pyridine nucleotide biosynthesis</keyword>